<sequence>MDVALSYAVWLSQQTTDDNTLQAIFHDASSVLFSKCDHETRLVDAEAEITEPDVD</sequence>
<keyword evidence="2" id="KW-1185">Reference proteome</keyword>
<proteinExistence type="predicted"/>
<name>A0A1H6MQP9_9GAMM</name>
<gene>
    <name evidence="1" type="ORF">SAMN05660691_02840</name>
</gene>
<evidence type="ECO:0000313" key="2">
    <source>
        <dbReference type="Proteomes" id="UP000199371"/>
    </source>
</evidence>
<reference evidence="2" key="1">
    <citation type="submission" date="2016-10" db="EMBL/GenBank/DDBJ databases">
        <authorList>
            <person name="Varghese N."/>
            <person name="Submissions S."/>
        </authorList>
    </citation>
    <scope>NUCLEOTIDE SEQUENCE [LARGE SCALE GENOMIC DNA]</scope>
    <source>
        <strain evidence="2">DSM 17616</strain>
    </source>
</reference>
<evidence type="ECO:0000313" key="1">
    <source>
        <dbReference type="EMBL" id="SEI01733.1"/>
    </source>
</evidence>
<protein>
    <submittedName>
        <fullName evidence="1">Uncharacterized protein</fullName>
    </submittedName>
</protein>
<dbReference type="AlphaFoldDB" id="A0A1H6MQP9"/>
<dbReference type="Proteomes" id="UP000199371">
    <property type="component" value="Unassembled WGS sequence"/>
</dbReference>
<dbReference type="EMBL" id="FNXF01000011">
    <property type="protein sequence ID" value="SEI01733.1"/>
    <property type="molecule type" value="Genomic_DNA"/>
</dbReference>
<organism evidence="1 2">
    <name type="scientific">Rheinheimera pacifica</name>
    <dbReference type="NCBI Taxonomy" id="173990"/>
    <lineage>
        <taxon>Bacteria</taxon>
        <taxon>Pseudomonadati</taxon>
        <taxon>Pseudomonadota</taxon>
        <taxon>Gammaproteobacteria</taxon>
        <taxon>Chromatiales</taxon>
        <taxon>Chromatiaceae</taxon>
        <taxon>Rheinheimera</taxon>
    </lineage>
</organism>
<accession>A0A1H6MQP9</accession>
<dbReference type="STRING" id="173990.SAMN05660691_02840"/>
<dbReference type="RefSeq" id="WP_177172251.1">
    <property type="nucleotide sequence ID" value="NZ_FNXF01000011.1"/>
</dbReference>